<evidence type="ECO:0000313" key="2">
    <source>
        <dbReference type="EMBL" id="KAL2797109.1"/>
    </source>
</evidence>
<evidence type="ECO:0000256" key="1">
    <source>
        <dbReference type="SAM" id="SignalP"/>
    </source>
</evidence>
<comment type="caution">
    <text evidence="2">The sequence shown here is derived from an EMBL/GenBank/DDBJ whole genome shotgun (WGS) entry which is preliminary data.</text>
</comment>
<dbReference type="PANTHER" id="PTHR35605:SF1">
    <property type="entry name" value="ECP2 EFFECTOR PROTEIN DOMAIN-CONTAINING PROTEIN-RELATED"/>
    <property type="match status" value="1"/>
</dbReference>
<name>A0ABR4GDI8_9EURO</name>
<protein>
    <recommendedName>
        <fullName evidence="4">Secreted protein</fullName>
    </recommendedName>
</protein>
<keyword evidence="3" id="KW-1185">Reference proteome</keyword>
<dbReference type="Proteomes" id="UP001610563">
    <property type="component" value="Unassembled WGS sequence"/>
</dbReference>
<evidence type="ECO:0008006" key="4">
    <source>
        <dbReference type="Google" id="ProtNLM"/>
    </source>
</evidence>
<feature type="chain" id="PRO_5045910117" description="Secreted protein" evidence="1">
    <location>
        <begin position="22"/>
        <end position="184"/>
    </location>
</feature>
<reference evidence="2 3" key="1">
    <citation type="submission" date="2024-07" db="EMBL/GenBank/DDBJ databases">
        <title>Section-level genome sequencing and comparative genomics of Aspergillus sections Usti and Cavernicolus.</title>
        <authorList>
            <consortium name="Lawrence Berkeley National Laboratory"/>
            <person name="Nybo J.L."/>
            <person name="Vesth T.C."/>
            <person name="Theobald S."/>
            <person name="Frisvad J.C."/>
            <person name="Larsen T.O."/>
            <person name="Kjaerboelling I."/>
            <person name="Rothschild-Mancinelli K."/>
            <person name="Lyhne E.K."/>
            <person name="Kogle M.E."/>
            <person name="Barry K."/>
            <person name="Clum A."/>
            <person name="Na H."/>
            <person name="Ledsgaard L."/>
            <person name="Lin J."/>
            <person name="Lipzen A."/>
            <person name="Kuo A."/>
            <person name="Riley R."/>
            <person name="Mondo S."/>
            <person name="Labutti K."/>
            <person name="Haridas S."/>
            <person name="Pangalinan J."/>
            <person name="Salamov A.A."/>
            <person name="Simmons B.A."/>
            <person name="Magnuson J.K."/>
            <person name="Chen J."/>
            <person name="Drula E."/>
            <person name="Henrissat B."/>
            <person name="Wiebenga A."/>
            <person name="Lubbers R.J."/>
            <person name="Gomes A.C."/>
            <person name="Makela M.R."/>
            <person name="Stajich J."/>
            <person name="Grigoriev I.V."/>
            <person name="Mortensen U.H."/>
            <person name="De Vries R.P."/>
            <person name="Baker S.E."/>
            <person name="Andersen M.R."/>
        </authorList>
    </citation>
    <scope>NUCLEOTIDE SEQUENCE [LARGE SCALE GENOMIC DNA]</scope>
    <source>
        <strain evidence="2 3">CBS 209.92</strain>
    </source>
</reference>
<proteinExistence type="predicted"/>
<organism evidence="2 3">
    <name type="scientific">Aspergillus keveii</name>
    <dbReference type="NCBI Taxonomy" id="714993"/>
    <lineage>
        <taxon>Eukaryota</taxon>
        <taxon>Fungi</taxon>
        <taxon>Dikarya</taxon>
        <taxon>Ascomycota</taxon>
        <taxon>Pezizomycotina</taxon>
        <taxon>Eurotiomycetes</taxon>
        <taxon>Eurotiomycetidae</taxon>
        <taxon>Eurotiales</taxon>
        <taxon>Aspergillaceae</taxon>
        <taxon>Aspergillus</taxon>
        <taxon>Aspergillus subgen. Nidulantes</taxon>
    </lineage>
</organism>
<keyword evidence="1" id="KW-0732">Signal</keyword>
<feature type="signal peptide" evidence="1">
    <location>
        <begin position="1"/>
        <end position="21"/>
    </location>
</feature>
<dbReference type="PANTHER" id="PTHR35605">
    <property type="entry name" value="ECP2 EFFECTOR PROTEIN DOMAIN-CONTAINING PROTEIN-RELATED"/>
    <property type="match status" value="1"/>
</dbReference>
<gene>
    <name evidence="2" type="ORF">BJX66DRAFT_335296</name>
</gene>
<sequence length="184" mass="20018">MRAPMVLLAIWVALLATFAMALSDFDTELEINVSLNTNTNAHGTSKSTGTAIPLYELDPDLSTLDDATIAEIAKADLTCNPGGYTQADIRGIKAGIRELDKLDGFRTLEGKHCEWAACGMSAAIWWCNTANEPKSISHRNVADKANMIVTGCPWSVRDLHDVVSGIRQVAGDWRVVVKEDKKIC</sequence>
<evidence type="ECO:0000313" key="3">
    <source>
        <dbReference type="Proteomes" id="UP001610563"/>
    </source>
</evidence>
<accession>A0ABR4GDI8</accession>
<dbReference type="EMBL" id="JBFTWV010000021">
    <property type="protein sequence ID" value="KAL2797109.1"/>
    <property type="molecule type" value="Genomic_DNA"/>
</dbReference>